<dbReference type="InterPro" id="IPR000210">
    <property type="entry name" value="BTB/POZ_dom"/>
</dbReference>
<proteinExistence type="predicted"/>
<keyword evidence="3" id="KW-1185">Reference proteome</keyword>
<organism evidence="2 3">
    <name type="scientific">Mytilus galloprovincialis</name>
    <name type="common">Mediterranean mussel</name>
    <dbReference type="NCBI Taxonomy" id="29158"/>
    <lineage>
        <taxon>Eukaryota</taxon>
        <taxon>Metazoa</taxon>
        <taxon>Spiralia</taxon>
        <taxon>Lophotrochozoa</taxon>
        <taxon>Mollusca</taxon>
        <taxon>Bivalvia</taxon>
        <taxon>Autobranchia</taxon>
        <taxon>Pteriomorphia</taxon>
        <taxon>Mytilida</taxon>
        <taxon>Mytiloidea</taxon>
        <taxon>Mytilidae</taxon>
        <taxon>Mytilinae</taxon>
        <taxon>Mytilus</taxon>
    </lineage>
</organism>
<dbReference type="Proteomes" id="UP000596742">
    <property type="component" value="Unassembled WGS sequence"/>
</dbReference>
<name>A0A8B6BIL3_MYTGA</name>
<sequence length="246" mass="28006">MHLDNQLEMSGSEIIHLNVGGAVYTTTRSTLCRYPDSMLGAMFRGDIPSRLDLNGHYFIDRDGEIFKYILNFLRSSKLSLPNDFKDYDLLLSEADFYQISPLIELVIQTQDDSSQNKSHTHYLEIIEVRIGTTATMPSKNSRVKTIMIGRKDVILSLPIQLIGEDAIERLDTTNGMDYVELELNSANIRLRLAETLKNSNWELVHSNLSSSSSVKSANGGSLCIEQTYRDRWMLNLPKIKKFVTYM</sequence>
<dbReference type="Pfam" id="PF02214">
    <property type="entry name" value="BTB_2"/>
    <property type="match status" value="1"/>
</dbReference>
<dbReference type="SUPFAM" id="SSF54695">
    <property type="entry name" value="POZ domain"/>
    <property type="match status" value="1"/>
</dbReference>
<dbReference type="CDD" id="cd18365">
    <property type="entry name" value="BTB_POZ_KCTD6_like"/>
    <property type="match status" value="1"/>
</dbReference>
<protein>
    <recommendedName>
        <fullName evidence="1">BTB domain-containing protein</fullName>
    </recommendedName>
</protein>
<gene>
    <name evidence="2" type="ORF">MGAL_10B048325</name>
</gene>
<dbReference type="PANTHER" id="PTHR14499">
    <property type="entry name" value="POTASSIUM CHANNEL TETRAMERIZATION DOMAIN-CONTAINING"/>
    <property type="match status" value="1"/>
</dbReference>
<evidence type="ECO:0000313" key="2">
    <source>
        <dbReference type="EMBL" id="VDH90757.1"/>
    </source>
</evidence>
<evidence type="ECO:0000313" key="3">
    <source>
        <dbReference type="Proteomes" id="UP000596742"/>
    </source>
</evidence>
<dbReference type="EMBL" id="UYJE01000173">
    <property type="protein sequence ID" value="VDH90757.1"/>
    <property type="molecule type" value="Genomic_DNA"/>
</dbReference>
<dbReference type="OrthoDB" id="2414723at2759"/>
<reference evidence="2" key="1">
    <citation type="submission" date="2018-11" db="EMBL/GenBank/DDBJ databases">
        <authorList>
            <person name="Alioto T."/>
            <person name="Alioto T."/>
        </authorList>
    </citation>
    <scope>NUCLEOTIDE SEQUENCE</scope>
</reference>
<accession>A0A8B6BIL3</accession>
<dbReference type="InterPro" id="IPR003131">
    <property type="entry name" value="T1-type_BTB"/>
</dbReference>
<feature type="domain" description="BTB" evidence="1">
    <location>
        <begin position="13"/>
        <end position="114"/>
    </location>
</feature>
<dbReference type="AlphaFoldDB" id="A0A8B6BIL3"/>
<evidence type="ECO:0000259" key="1">
    <source>
        <dbReference type="SMART" id="SM00225"/>
    </source>
</evidence>
<comment type="caution">
    <text evidence="2">The sequence shown here is derived from an EMBL/GenBank/DDBJ whole genome shotgun (WGS) entry which is preliminary data.</text>
</comment>
<dbReference type="SMART" id="SM00225">
    <property type="entry name" value="BTB"/>
    <property type="match status" value="1"/>
</dbReference>
<dbReference type="PANTHER" id="PTHR14499:SF144">
    <property type="entry name" value="POTASSIUM CHANNEL TETRAMERISATION-TYPE BTB DOMAIN-CONTAINING PROTEIN"/>
    <property type="match status" value="1"/>
</dbReference>
<dbReference type="GO" id="GO:0051260">
    <property type="term" value="P:protein homooligomerization"/>
    <property type="evidence" value="ECO:0007669"/>
    <property type="project" value="InterPro"/>
</dbReference>
<dbReference type="InterPro" id="IPR011333">
    <property type="entry name" value="SKP1/BTB/POZ_sf"/>
</dbReference>
<dbReference type="Gene3D" id="3.30.710.10">
    <property type="entry name" value="Potassium Channel Kv1.1, Chain A"/>
    <property type="match status" value="1"/>
</dbReference>